<evidence type="ECO:0000313" key="1">
    <source>
        <dbReference type="EMBL" id="KAG6944417.1"/>
    </source>
</evidence>
<gene>
    <name evidence="1" type="ORF">JG688_00017085</name>
</gene>
<comment type="caution">
    <text evidence="1">The sequence shown here is derived from an EMBL/GenBank/DDBJ whole genome shotgun (WGS) entry which is preliminary data.</text>
</comment>
<organism evidence="1 2">
    <name type="scientific">Phytophthora aleatoria</name>
    <dbReference type="NCBI Taxonomy" id="2496075"/>
    <lineage>
        <taxon>Eukaryota</taxon>
        <taxon>Sar</taxon>
        <taxon>Stramenopiles</taxon>
        <taxon>Oomycota</taxon>
        <taxon>Peronosporomycetes</taxon>
        <taxon>Peronosporales</taxon>
        <taxon>Peronosporaceae</taxon>
        <taxon>Phytophthora</taxon>
    </lineage>
</organism>
<dbReference type="Proteomes" id="UP000709295">
    <property type="component" value="Unassembled WGS sequence"/>
</dbReference>
<name>A0A8J5IHZ6_9STRA</name>
<evidence type="ECO:0000313" key="2">
    <source>
        <dbReference type="Proteomes" id="UP000709295"/>
    </source>
</evidence>
<dbReference type="PANTHER" id="PTHR40866:SF1">
    <property type="entry name" value="BED-TYPE DOMAIN-CONTAINING PROTEIN"/>
    <property type="match status" value="1"/>
</dbReference>
<dbReference type="PANTHER" id="PTHR40866">
    <property type="entry name" value="BED-TYPE DOMAIN-CONTAINING PROTEIN"/>
    <property type="match status" value="1"/>
</dbReference>
<sequence length="263" mass="29491">SDKVANIYHWLEWVVDRNMPLSEVDHPTTRSMSHLKPIPSKTLKNYLAATTRAVEKEIAKRSLPFLVSYGQLFYILLAVAPLDEADLTTASHCAYIRNILTIFGQSEQSLKFFVGDNCATNQLTATLLGVPLVGCASHRFNLATTIVLAEHEDLVGALMVALRTIKNRAELRHHTSLATLRANATRWSPTLMMLERYVRIRDAIKRVDAVYDLVPKSAAHRCIVALVESLKTFNSVCKKLQEDSISMKAVRLLFDKTVEIFPG</sequence>
<dbReference type="AlphaFoldDB" id="A0A8J5IHZ6"/>
<protein>
    <submittedName>
        <fullName evidence="1">Uncharacterized protein</fullName>
    </submittedName>
</protein>
<accession>A0A8J5IHZ6</accession>
<reference evidence="1" key="1">
    <citation type="submission" date="2021-01" db="EMBL/GenBank/DDBJ databases">
        <title>Phytophthora aleatoria, a newly-described species from Pinus radiata is distinct from Phytophthora cactorum isolates based on comparative genomics.</title>
        <authorList>
            <person name="Mcdougal R."/>
            <person name="Panda P."/>
            <person name="Williams N."/>
            <person name="Studholme D.J."/>
        </authorList>
    </citation>
    <scope>NUCLEOTIDE SEQUENCE</scope>
    <source>
        <strain evidence="1">NZFS 4037</strain>
    </source>
</reference>
<keyword evidence="2" id="KW-1185">Reference proteome</keyword>
<dbReference type="EMBL" id="JAENGY010002374">
    <property type="protein sequence ID" value="KAG6944417.1"/>
    <property type="molecule type" value="Genomic_DNA"/>
</dbReference>
<proteinExistence type="predicted"/>
<feature type="non-terminal residue" evidence="1">
    <location>
        <position position="1"/>
    </location>
</feature>